<dbReference type="GeneID" id="67210507"/>
<feature type="transmembrane region" description="Helical" evidence="1">
    <location>
        <begin position="87"/>
        <end position="104"/>
    </location>
</feature>
<reference evidence="2" key="1">
    <citation type="submission" date="2024-09" db="EMBL/GenBank/DDBJ databases">
        <authorList>
            <person name="Sun Q."/>
        </authorList>
    </citation>
    <scope>NUCLEOTIDE SEQUENCE [LARGE SCALE GENOMIC DNA]</scope>
    <source>
        <strain evidence="2">JCM 31273</strain>
    </source>
</reference>
<proteinExistence type="predicted"/>
<accession>A0ABD5MSC3</accession>
<name>A0ABD5MSC3_9EURY</name>
<comment type="caution">
    <text evidence="2">The sequence shown here is derived from an EMBL/GenBank/DDBJ whole genome shotgun (WGS) entry which is preliminary data.</text>
</comment>
<gene>
    <name evidence="2" type="ORF">ACFFOL_11835</name>
</gene>
<organism evidence="2 3">
    <name type="scientific">Halobaculum roseum</name>
    <dbReference type="NCBI Taxonomy" id="2175149"/>
    <lineage>
        <taxon>Archaea</taxon>
        <taxon>Methanobacteriati</taxon>
        <taxon>Methanobacteriota</taxon>
        <taxon>Stenosarchaea group</taxon>
        <taxon>Halobacteria</taxon>
        <taxon>Halobacteriales</taxon>
        <taxon>Haloferacaceae</taxon>
        <taxon>Halobaculum</taxon>
    </lineage>
</organism>
<feature type="transmembrane region" description="Helical" evidence="1">
    <location>
        <begin position="110"/>
        <end position="131"/>
    </location>
</feature>
<keyword evidence="1" id="KW-0812">Transmembrane</keyword>
<evidence type="ECO:0000313" key="3">
    <source>
        <dbReference type="Proteomes" id="UP001589595"/>
    </source>
</evidence>
<feature type="transmembrane region" description="Helical" evidence="1">
    <location>
        <begin position="48"/>
        <end position="66"/>
    </location>
</feature>
<keyword evidence="3" id="KW-1185">Reference proteome</keyword>
<dbReference type="Proteomes" id="UP001589595">
    <property type="component" value="Unassembled WGS sequence"/>
</dbReference>
<dbReference type="RefSeq" id="WP_222923103.1">
    <property type="nucleotide sequence ID" value="NZ_CP082286.1"/>
</dbReference>
<feature type="transmembrane region" description="Helical" evidence="1">
    <location>
        <begin position="151"/>
        <end position="170"/>
    </location>
</feature>
<keyword evidence="1" id="KW-1133">Transmembrane helix</keyword>
<feature type="transmembrane region" description="Helical" evidence="1">
    <location>
        <begin position="190"/>
        <end position="210"/>
    </location>
</feature>
<evidence type="ECO:0000256" key="1">
    <source>
        <dbReference type="SAM" id="Phobius"/>
    </source>
</evidence>
<dbReference type="EMBL" id="JBHMAJ010000007">
    <property type="protein sequence ID" value="MFB9824852.1"/>
    <property type="molecule type" value="Genomic_DNA"/>
</dbReference>
<protein>
    <submittedName>
        <fullName evidence="2">Uncharacterized protein</fullName>
    </submittedName>
</protein>
<evidence type="ECO:0000313" key="2">
    <source>
        <dbReference type="EMBL" id="MFB9824852.1"/>
    </source>
</evidence>
<dbReference type="AlphaFoldDB" id="A0ABD5MSC3"/>
<feature type="transmembrane region" description="Helical" evidence="1">
    <location>
        <begin position="21"/>
        <end position="42"/>
    </location>
</feature>
<sequence>MATRTSGVGGSISRLSGVVRLSALVVSFTGVETVALVVWLALVRDVPATSTTAAVGLGVLGVGLLLEHYLTNRAVNGAGASFPLGRGALFSASEAVLWALWLGIAERVAGARGLLVAAVVLAVLLVPQHTVEDNVLRGRGLFSSVLDPRTIGFSVIESAGATVWLAFVLHGDEAAPLLRDLGAAGVDPEIVGIAVLAASLLVEHVVGVSLSRRR</sequence>
<keyword evidence="1" id="KW-0472">Membrane</keyword>